<feature type="domain" description="Transcription factor CBF/NF-Y/archaeal histone" evidence="7">
    <location>
        <begin position="62"/>
        <end position="104"/>
    </location>
</feature>
<dbReference type="GO" id="GO:0016602">
    <property type="term" value="C:CCAAT-binding factor complex"/>
    <property type="evidence" value="ECO:0007669"/>
    <property type="project" value="TreeGrafter"/>
</dbReference>
<evidence type="ECO:0000256" key="1">
    <source>
        <dbReference type="ARBA" id="ARBA00004123"/>
    </source>
</evidence>
<dbReference type="AlphaFoldDB" id="A0AAW1VH41"/>
<dbReference type="SUPFAM" id="SSF47113">
    <property type="entry name" value="Histone-fold"/>
    <property type="match status" value="1"/>
</dbReference>
<dbReference type="PANTHER" id="PTHR10252:SF8">
    <property type="entry name" value="NUCLEAR TRANSCRIPTION FACTOR Y SUBUNIT GAMMA"/>
    <property type="match status" value="1"/>
</dbReference>
<evidence type="ECO:0000259" key="7">
    <source>
        <dbReference type="Pfam" id="PF00808"/>
    </source>
</evidence>
<keyword evidence="4" id="KW-0804">Transcription</keyword>
<keyword evidence="9" id="KW-1185">Reference proteome</keyword>
<protein>
    <recommendedName>
        <fullName evidence="7">Transcription factor CBF/NF-Y/archaeal histone domain-containing protein</fullName>
    </recommendedName>
</protein>
<sequence>MSANVYFVNTTDVNEEKAEITQCVDDQSQTQSEAQNALSTFWTKVMEEIKSIRTMDLKQQVLPLARIKKIMKLDEDVKMISAEAPLLFAKAAEIFIHELTLRAWMHNKN</sequence>
<name>A0AAW1VH41_9CUCU</name>
<dbReference type="EMBL" id="JARQZJ010000129">
    <property type="protein sequence ID" value="KAK9891554.1"/>
    <property type="molecule type" value="Genomic_DNA"/>
</dbReference>
<comment type="subcellular location">
    <subcellularLocation>
        <location evidence="1">Nucleus</location>
    </subcellularLocation>
</comment>
<accession>A0AAW1VH41</accession>
<dbReference type="Proteomes" id="UP001431783">
    <property type="component" value="Unassembled WGS sequence"/>
</dbReference>
<dbReference type="InterPro" id="IPR003958">
    <property type="entry name" value="CBFA_NFYB_domain"/>
</dbReference>
<proteinExistence type="inferred from homology"/>
<evidence type="ECO:0000256" key="2">
    <source>
        <dbReference type="ARBA" id="ARBA00023015"/>
    </source>
</evidence>
<dbReference type="PANTHER" id="PTHR10252">
    <property type="entry name" value="HISTONE-LIKE TRANSCRIPTION FACTOR CCAAT-RELATED"/>
    <property type="match status" value="1"/>
</dbReference>
<comment type="similarity">
    <text evidence="6">Belongs to the NFYC/HAP5 subunit family.</text>
</comment>
<dbReference type="GO" id="GO:0001228">
    <property type="term" value="F:DNA-binding transcription activator activity, RNA polymerase II-specific"/>
    <property type="evidence" value="ECO:0007669"/>
    <property type="project" value="TreeGrafter"/>
</dbReference>
<dbReference type="FunFam" id="1.10.20.10:FF:000062">
    <property type="entry name" value="Nuclear transcription factor Y subunit C"/>
    <property type="match status" value="1"/>
</dbReference>
<evidence type="ECO:0000256" key="4">
    <source>
        <dbReference type="ARBA" id="ARBA00023163"/>
    </source>
</evidence>
<reference evidence="8 9" key="1">
    <citation type="submission" date="2023-03" db="EMBL/GenBank/DDBJ databases">
        <title>Genome insight into feeding habits of ladybird beetles.</title>
        <authorList>
            <person name="Li H.-S."/>
            <person name="Huang Y.-H."/>
            <person name="Pang H."/>
        </authorList>
    </citation>
    <scope>NUCLEOTIDE SEQUENCE [LARGE SCALE GENOMIC DNA]</scope>
    <source>
        <strain evidence="8">SYSU_2023b</strain>
        <tissue evidence="8">Whole body</tissue>
    </source>
</reference>
<organism evidence="8 9">
    <name type="scientific">Henosepilachna vigintioctopunctata</name>
    <dbReference type="NCBI Taxonomy" id="420089"/>
    <lineage>
        <taxon>Eukaryota</taxon>
        <taxon>Metazoa</taxon>
        <taxon>Ecdysozoa</taxon>
        <taxon>Arthropoda</taxon>
        <taxon>Hexapoda</taxon>
        <taxon>Insecta</taxon>
        <taxon>Pterygota</taxon>
        <taxon>Neoptera</taxon>
        <taxon>Endopterygota</taxon>
        <taxon>Coleoptera</taxon>
        <taxon>Polyphaga</taxon>
        <taxon>Cucujiformia</taxon>
        <taxon>Coccinelloidea</taxon>
        <taxon>Coccinellidae</taxon>
        <taxon>Epilachninae</taxon>
        <taxon>Epilachnini</taxon>
        <taxon>Henosepilachna</taxon>
    </lineage>
</organism>
<evidence type="ECO:0000313" key="8">
    <source>
        <dbReference type="EMBL" id="KAK9891554.1"/>
    </source>
</evidence>
<evidence type="ECO:0000313" key="9">
    <source>
        <dbReference type="Proteomes" id="UP001431783"/>
    </source>
</evidence>
<dbReference type="GO" id="GO:0046982">
    <property type="term" value="F:protein heterodimerization activity"/>
    <property type="evidence" value="ECO:0007669"/>
    <property type="project" value="InterPro"/>
</dbReference>
<keyword evidence="3" id="KW-0238">DNA-binding</keyword>
<keyword evidence="5" id="KW-0539">Nucleus</keyword>
<evidence type="ECO:0000256" key="5">
    <source>
        <dbReference type="ARBA" id="ARBA00023242"/>
    </source>
</evidence>
<dbReference type="Gene3D" id="1.10.20.10">
    <property type="entry name" value="Histone, subunit A"/>
    <property type="match status" value="1"/>
</dbReference>
<comment type="caution">
    <text evidence="8">The sequence shown here is derived from an EMBL/GenBank/DDBJ whole genome shotgun (WGS) entry which is preliminary data.</text>
</comment>
<gene>
    <name evidence="8" type="ORF">WA026_015515</name>
</gene>
<dbReference type="GO" id="GO:0000978">
    <property type="term" value="F:RNA polymerase II cis-regulatory region sequence-specific DNA binding"/>
    <property type="evidence" value="ECO:0007669"/>
    <property type="project" value="TreeGrafter"/>
</dbReference>
<dbReference type="Pfam" id="PF00808">
    <property type="entry name" value="CBFD_NFYB_HMF"/>
    <property type="match status" value="1"/>
</dbReference>
<evidence type="ECO:0000256" key="3">
    <source>
        <dbReference type="ARBA" id="ARBA00023125"/>
    </source>
</evidence>
<evidence type="ECO:0000256" key="6">
    <source>
        <dbReference type="ARBA" id="ARBA00038129"/>
    </source>
</evidence>
<dbReference type="InterPro" id="IPR009072">
    <property type="entry name" value="Histone-fold"/>
</dbReference>
<keyword evidence="2" id="KW-0805">Transcription regulation</keyword>
<dbReference type="InterPro" id="IPR050568">
    <property type="entry name" value="Transcr_DNA_Rep_Reg"/>
</dbReference>